<sequence length="87" mass="9778">MQPKMVSKRGAGTLIVEVKPLILGRSGPVERGVGKRMIENRCCSHEEQVGQNHRNMNLAILSSKPPIFLTKPFEQLKPENVHSNKDF</sequence>
<proteinExistence type="predicted"/>
<gene>
    <name evidence="1" type="ORF">FHS60_001356</name>
</gene>
<dbReference type="Proteomes" id="UP000541425">
    <property type="component" value="Unassembled WGS sequence"/>
</dbReference>
<reference evidence="1 2" key="1">
    <citation type="submission" date="2020-08" db="EMBL/GenBank/DDBJ databases">
        <title>Genomic Encyclopedia of Type Strains, Phase IV (KMG-IV): sequencing the most valuable type-strain genomes for metagenomic binning, comparative biology and taxonomic classification.</title>
        <authorList>
            <person name="Goeker M."/>
        </authorList>
    </citation>
    <scope>NUCLEOTIDE SEQUENCE [LARGE SCALE GENOMIC DNA]</scope>
    <source>
        <strain evidence="1 2">DSM 22548</strain>
    </source>
</reference>
<comment type="caution">
    <text evidence="1">The sequence shown here is derived from an EMBL/GenBank/DDBJ whole genome shotgun (WGS) entry which is preliminary data.</text>
</comment>
<evidence type="ECO:0000313" key="1">
    <source>
        <dbReference type="EMBL" id="MBB3702883.1"/>
    </source>
</evidence>
<dbReference type="EMBL" id="JACICA010000006">
    <property type="protein sequence ID" value="MBB3702883.1"/>
    <property type="molecule type" value="Genomic_DNA"/>
</dbReference>
<dbReference type="AlphaFoldDB" id="A0A7W5UJZ9"/>
<name>A0A7W5UJZ9_9BACT</name>
<protein>
    <submittedName>
        <fullName evidence="1">Uncharacterized protein</fullName>
    </submittedName>
</protein>
<organism evidence="1 2">
    <name type="scientific">Alloprevotella rava</name>
    <dbReference type="NCBI Taxonomy" id="671218"/>
    <lineage>
        <taxon>Bacteria</taxon>
        <taxon>Pseudomonadati</taxon>
        <taxon>Bacteroidota</taxon>
        <taxon>Bacteroidia</taxon>
        <taxon>Bacteroidales</taxon>
        <taxon>Prevotellaceae</taxon>
        <taxon>Alloprevotella</taxon>
    </lineage>
</organism>
<evidence type="ECO:0000313" key="2">
    <source>
        <dbReference type="Proteomes" id="UP000541425"/>
    </source>
</evidence>
<accession>A0A7W5UJZ9</accession>